<accession>A0AA87BZX7</accession>
<comment type="caution">
    <text evidence="1">The sequence shown here is derived from an EMBL/GenBank/DDBJ whole genome shotgun (WGS) entry which is preliminary data.</text>
</comment>
<evidence type="ECO:0000313" key="2">
    <source>
        <dbReference type="Proteomes" id="UP000041625"/>
    </source>
</evidence>
<dbReference type="EMBL" id="CCKJ01000037">
    <property type="protein sequence ID" value="CDT75918.1"/>
    <property type="molecule type" value="Genomic_DNA"/>
</dbReference>
<dbReference type="Proteomes" id="UP000041625">
    <property type="component" value="Unassembled WGS sequence"/>
</dbReference>
<sequence>MVVFRTKSAINLRGAVNNRCHIAIAATSDELYRGKYDERGGIDTNATSKCERTLWDRQQSNRDGI</sequence>
<name>A0AA87BZX7_9VIBR</name>
<proteinExistence type="predicted"/>
<keyword evidence="2" id="KW-1185">Reference proteome</keyword>
<evidence type="ECO:0000313" key="1">
    <source>
        <dbReference type="EMBL" id="CDT75918.1"/>
    </source>
</evidence>
<protein>
    <submittedName>
        <fullName evidence="1">Uncharacterized protein</fullName>
    </submittedName>
</protein>
<organism evidence="1 2">
    <name type="scientific">Vibrio coralliirubri</name>
    <dbReference type="NCBI Taxonomy" id="1516159"/>
    <lineage>
        <taxon>Bacteria</taxon>
        <taxon>Pseudomonadati</taxon>
        <taxon>Pseudomonadota</taxon>
        <taxon>Gammaproteobacteria</taxon>
        <taxon>Vibrionales</taxon>
        <taxon>Vibrionaceae</taxon>
        <taxon>Vibrio</taxon>
    </lineage>
</organism>
<reference evidence="1 2" key="1">
    <citation type="submission" date="2014-06" db="EMBL/GenBank/DDBJ databases">
        <authorList>
            <person name="Le Roux F."/>
        </authorList>
    </citation>
    <scope>NUCLEOTIDE SEQUENCE [LARGE SCALE GENOMIC DNA]</scope>
    <source>
        <strain evidence="1 2">J2-31</strain>
    </source>
</reference>
<gene>
    <name evidence="1" type="ORF">VCR31J2_1310255</name>
</gene>
<dbReference type="AlphaFoldDB" id="A0AA87BZX7"/>